<name>A0A3D8P3L6_9THEO</name>
<dbReference type="RefSeq" id="WP_115792518.1">
    <property type="nucleotide sequence ID" value="NZ_QSLN01000005.1"/>
</dbReference>
<organism evidence="2 3">
    <name type="scientific">Ammonifex thiophilus</name>
    <dbReference type="NCBI Taxonomy" id="444093"/>
    <lineage>
        <taxon>Bacteria</taxon>
        <taxon>Bacillati</taxon>
        <taxon>Bacillota</taxon>
        <taxon>Clostridia</taxon>
        <taxon>Thermoanaerobacterales</taxon>
        <taxon>Thermoanaerobacteraceae</taxon>
        <taxon>Ammonifex</taxon>
    </lineage>
</organism>
<dbReference type="Proteomes" id="UP000256329">
    <property type="component" value="Unassembled WGS sequence"/>
</dbReference>
<protein>
    <submittedName>
        <fullName evidence="2">YhcN/YlaJ family sporulation lipoprotein</fullName>
    </submittedName>
</protein>
<evidence type="ECO:0000313" key="2">
    <source>
        <dbReference type="EMBL" id="RDV83458.1"/>
    </source>
</evidence>
<comment type="caution">
    <text evidence="2">The sequence shown here is derived from an EMBL/GenBank/DDBJ whole genome shotgun (WGS) entry which is preliminary data.</text>
</comment>
<gene>
    <name evidence="2" type="ORF">DXX99_05600</name>
</gene>
<dbReference type="PROSITE" id="PS51257">
    <property type="entry name" value="PROKAR_LIPOPROTEIN"/>
    <property type="match status" value="1"/>
</dbReference>
<dbReference type="GO" id="GO:0030435">
    <property type="term" value="P:sporulation resulting in formation of a cellular spore"/>
    <property type="evidence" value="ECO:0007669"/>
    <property type="project" value="InterPro"/>
</dbReference>
<dbReference type="NCBIfam" id="TIGR02898">
    <property type="entry name" value="spore_YhcN_YlaJ"/>
    <property type="match status" value="1"/>
</dbReference>
<sequence>MWWRRLGLGVLVVVLLLSMLGVSGCPERRTPSPPATPTPARPETKVLPTDPRELSRIATNLAHEAARVPGVNKATVVIAGNTAYVGLDVKAGLEKGRIDEVKREVATRLKKAEPRLARVMVTTDADTYKRIKNVQDGIAKGKPLSSFASEIEEINRRMSPTTR</sequence>
<reference evidence="2 3" key="1">
    <citation type="submission" date="2018-08" db="EMBL/GenBank/DDBJ databases">
        <title>Form III RuBisCO-mediated autotrophy in Thermodesulfobium bacteria.</title>
        <authorList>
            <person name="Toshchakov S.V."/>
            <person name="Kublanov I.V."/>
            <person name="Frolov E."/>
            <person name="Bonch-Osmolovskaya E.A."/>
            <person name="Tourova T.P."/>
            <person name="Chernych N.A."/>
            <person name="Lebedinsky A.V."/>
        </authorList>
    </citation>
    <scope>NUCLEOTIDE SEQUENCE [LARGE SCALE GENOMIC DNA]</scope>
    <source>
        <strain evidence="2 3">SR</strain>
    </source>
</reference>
<dbReference type="InterPro" id="IPR019076">
    <property type="entry name" value="Spore_lipoprot_YhcN/YlaJ-like"/>
</dbReference>
<keyword evidence="3" id="KW-1185">Reference proteome</keyword>
<dbReference type="AlphaFoldDB" id="A0A3D8P3L6"/>
<evidence type="ECO:0000256" key="1">
    <source>
        <dbReference type="SAM" id="MobiDB-lite"/>
    </source>
</evidence>
<dbReference type="Pfam" id="PF09580">
    <property type="entry name" value="Spore_YhcN_YlaJ"/>
    <property type="match status" value="1"/>
</dbReference>
<evidence type="ECO:0000313" key="3">
    <source>
        <dbReference type="Proteomes" id="UP000256329"/>
    </source>
</evidence>
<dbReference type="EMBL" id="QSLN01000005">
    <property type="protein sequence ID" value="RDV83458.1"/>
    <property type="molecule type" value="Genomic_DNA"/>
</dbReference>
<dbReference type="InterPro" id="IPR014247">
    <property type="entry name" value="Spore_lipoprot_YhcN/YlaJ"/>
</dbReference>
<feature type="region of interest" description="Disordered" evidence="1">
    <location>
        <begin position="25"/>
        <end position="47"/>
    </location>
</feature>
<accession>A0A3D8P3L6</accession>
<proteinExistence type="predicted"/>
<keyword evidence="2" id="KW-0449">Lipoprotein</keyword>
<feature type="compositionally biased region" description="Pro residues" evidence="1">
    <location>
        <begin position="31"/>
        <end position="40"/>
    </location>
</feature>
<dbReference type="OrthoDB" id="1707228at2"/>